<dbReference type="InterPro" id="IPR025277">
    <property type="entry name" value="Apiosidase-like_cat_dom"/>
</dbReference>
<dbReference type="Gene3D" id="3.20.20.80">
    <property type="entry name" value="Glycosidases"/>
    <property type="match status" value="1"/>
</dbReference>
<dbReference type="InterPro" id="IPR013783">
    <property type="entry name" value="Ig-like_fold"/>
</dbReference>
<dbReference type="PANTHER" id="PTHR37836:SF2">
    <property type="entry name" value="DUF4038 DOMAIN-CONTAINING PROTEIN"/>
    <property type="match status" value="1"/>
</dbReference>
<evidence type="ECO:0000313" key="4">
    <source>
        <dbReference type="EMBL" id="MFC3706110.1"/>
    </source>
</evidence>
<dbReference type="Pfam" id="PF16586">
    <property type="entry name" value="DUF5060"/>
    <property type="match status" value="1"/>
</dbReference>
<evidence type="ECO:0000259" key="1">
    <source>
        <dbReference type="Pfam" id="PF13204"/>
    </source>
</evidence>
<dbReference type="SUPFAM" id="SSF51445">
    <property type="entry name" value="(Trans)glycosidases"/>
    <property type="match status" value="1"/>
</dbReference>
<dbReference type="Gene3D" id="2.60.40.3950">
    <property type="match status" value="1"/>
</dbReference>
<feature type="domain" description="DUF5060" evidence="2">
    <location>
        <begin position="7"/>
        <end position="73"/>
    </location>
</feature>
<proteinExistence type="predicted"/>
<protein>
    <submittedName>
        <fullName evidence="4">DUF5060 domain-containing protein</fullName>
    </submittedName>
</protein>
<feature type="domain" description="Apiosidase-like catalytic" evidence="1">
    <location>
        <begin position="102"/>
        <end position="359"/>
    </location>
</feature>
<evidence type="ECO:0000259" key="2">
    <source>
        <dbReference type="Pfam" id="PF16586"/>
    </source>
</evidence>
<name>A0ABV7X3L1_9HYPH</name>
<dbReference type="EMBL" id="JBHRYD010000015">
    <property type="protein sequence ID" value="MFC3706110.1"/>
    <property type="molecule type" value="Genomic_DNA"/>
</dbReference>
<dbReference type="Gene3D" id="2.60.40.10">
    <property type="entry name" value="Immunoglobulins"/>
    <property type="match status" value="1"/>
</dbReference>
<dbReference type="InterPro" id="IPR017853">
    <property type="entry name" value="GH"/>
</dbReference>
<evidence type="ECO:0000313" key="5">
    <source>
        <dbReference type="Proteomes" id="UP001595613"/>
    </source>
</evidence>
<dbReference type="Pfam" id="PF18310">
    <property type="entry name" value="DUF5605"/>
    <property type="match status" value="1"/>
</dbReference>
<dbReference type="RefSeq" id="WP_380098309.1">
    <property type="nucleotide sequence ID" value="NZ_JBHRYD010000015.1"/>
</dbReference>
<comment type="caution">
    <text evidence="4">The sequence shown here is derived from an EMBL/GenBank/DDBJ whole genome shotgun (WGS) entry which is preliminary data.</text>
</comment>
<evidence type="ECO:0000259" key="3">
    <source>
        <dbReference type="Pfam" id="PF18310"/>
    </source>
</evidence>
<dbReference type="Pfam" id="PF13204">
    <property type="entry name" value="Apiosidase"/>
    <property type="match status" value="1"/>
</dbReference>
<dbReference type="PANTHER" id="PTHR37836">
    <property type="entry name" value="LMO1036 PROTEIN"/>
    <property type="match status" value="1"/>
</dbReference>
<accession>A0ABV7X3L1</accession>
<sequence>MQFSSTTVAVWDVFEVSASGPAAGNPYLDVTVEATFSLNNRLVRVWGFYDGEGIYRVRFCPDTEGEWRFRIHSSAPELDGLEGGFTATPAREGVRGPVRVRNQFHFAYADGTPYLPFGTTCYAWTHQEPALQEQTLETLAAGPFNKIRMGIFPKDYIYNTNEPLHDVFERDAAGSHDMDRPNFECFRHFDRQVARLGDMGIEADIILFHPYDRWGYCTMSEEQDFRYLRYVVARLSAYRNVWWSLANEYDFLLDTKPLSRWDRFFHIIEEGDPLRHLRSIHNGDVEKNYDHRQPWVTHVCIQNWDVKKTQDWRNAYGKPVVNDEPEYEGDIPKLWGNIDAHTLVDRYWQTLCRGGYIGHGETYMHPEDELWWSKGGVLRGEAPARIAFARRIFEDGVTNGFEPLRALSDSFHLRISGVGDGDVRIIYFSEHQPAEFAEGLPETDGDWEIDLIDVWNMTVTPLEKAELPKVHPQRVTGGATVSNRPDAAFGIRLPGKPYQAVRVRARRAQ</sequence>
<dbReference type="InterPro" id="IPR041239">
    <property type="entry name" value="DUF5605"/>
</dbReference>
<dbReference type="InterPro" id="IPR032260">
    <property type="entry name" value="DUF5060"/>
</dbReference>
<organism evidence="4 5">
    <name type="scientific">Devosia honganensis</name>
    <dbReference type="NCBI Taxonomy" id="1610527"/>
    <lineage>
        <taxon>Bacteria</taxon>
        <taxon>Pseudomonadati</taxon>
        <taxon>Pseudomonadota</taxon>
        <taxon>Alphaproteobacteria</taxon>
        <taxon>Hyphomicrobiales</taxon>
        <taxon>Devosiaceae</taxon>
        <taxon>Devosia</taxon>
    </lineage>
</organism>
<reference evidence="5" key="1">
    <citation type="journal article" date="2019" name="Int. J. Syst. Evol. Microbiol.">
        <title>The Global Catalogue of Microorganisms (GCM) 10K type strain sequencing project: providing services to taxonomists for standard genome sequencing and annotation.</title>
        <authorList>
            <consortium name="The Broad Institute Genomics Platform"/>
            <consortium name="The Broad Institute Genome Sequencing Center for Infectious Disease"/>
            <person name="Wu L."/>
            <person name="Ma J."/>
        </authorList>
    </citation>
    <scope>NUCLEOTIDE SEQUENCE [LARGE SCALE GENOMIC DNA]</scope>
    <source>
        <strain evidence="5">KCTC 42281</strain>
    </source>
</reference>
<gene>
    <name evidence="4" type="ORF">ACFOOL_15265</name>
</gene>
<dbReference type="Proteomes" id="UP001595613">
    <property type="component" value="Unassembled WGS sequence"/>
</dbReference>
<feature type="domain" description="DUF5605" evidence="3">
    <location>
        <begin position="420"/>
        <end position="504"/>
    </location>
</feature>
<keyword evidence="5" id="KW-1185">Reference proteome</keyword>